<keyword evidence="2" id="KW-0012">Acyltransferase</keyword>
<dbReference type="GO" id="GO:0016747">
    <property type="term" value="F:acyltransferase activity, transferring groups other than amino-acyl groups"/>
    <property type="evidence" value="ECO:0007669"/>
    <property type="project" value="InterPro"/>
</dbReference>
<dbReference type="EMBL" id="KV748537">
    <property type="protein sequence ID" value="OCL14760.1"/>
    <property type="molecule type" value="Genomic_DNA"/>
</dbReference>
<dbReference type="PANTHER" id="PTHR42791:SF16">
    <property type="entry name" value="N-ACETYLTRANSFERASE DOMAIN-CONTAINING PROTEIN"/>
    <property type="match status" value="1"/>
</dbReference>
<reference evidence="2 3" key="1">
    <citation type="journal article" date="2016" name="Nat. Commun.">
        <title>Ectomycorrhizal ecology is imprinted in the genome of the dominant symbiotic fungus Cenococcum geophilum.</title>
        <authorList>
            <consortium name="DOE Joint Genome Institute"/>
            <person name="Peter M."/>
            <person name="Kohler A."/>
            <person name="Ohm R.A."/>
            <person name="Kuo A."/>
            <person name="Krutzmann J."/>
            <person name="Morin E."/>
            <person name="Arend M."/>
            <person name="Barry K.W."/>
            <person name="Binder M."/>
            <person name="Choi C."/>
            <person name="Clum A."/>
            <person name="Copeland A."/>
            <person name="Grisel N."/>
            <person name="Haridas S."/>
            <person name="Kipfer T."/>
            <person name="LaButti K."/>
            <person name="Lindquist E."/>
            <person name="Lipzen A."/>
            <person name="Maire R."/>
            <person name="Meier B."/>
            <person name="Mihaltcheva S."/>
            <person name="Molinier V."/>
            <person name="Murat C."/>
            <person name="Poggeler S."/>
            <person name="Quandt C.A."/>
            <person name="Sperisen C."/>
            <person name="Tritt A."/>
            <person name="Tisserant E."/>
            <person name="Crous P.W."/>
            <person name="Henrissat B."/>
            <person name="Nehls U."/>
            <person name="Egli S."/>
            <person name="Spatafora J.W."/>
            <person name="Grigoriev I.V."/>
            <person name="Martin F.M."/>
        </authorList>
    </citation>
    <scope>NUCLEOTIDE SEQUENCE [LARGE SCALE GENOMIC DNA]</scope>
    <source>
        <strain evidence="2 3">CBS 207.34</strain>
    </source>
</reference>
<dbReference type="SUPFAM" id="SSF55729">
    <property type="entry name" value="Acyl-CoA N-acyltransferases (Nat)"/>
    <property type="match status" value="1"/>
</dbReference>
<evidence type="ECO:0000259" key="1">
    <source>
        <dbReference type="PROSITE" id="PS51186"/>
    </source>
</evidence>
<dbReference type="OrthoDB" id="2115692at2759"/>
<dbReference type="InterPro" id="IPR016181">
    <property type="entry name" value="Acyl_CoA_acyltransferase"/>
</dbReference>
<dbReference type="PROSITE" id="PS51186">
    <property type="entry name" value="GNAT"/>
    <property type="match status" value="1"/>
</dbReference>
<keyword evidence="3" id="KW-1185">Reference proteome</keyword>
<keyword evidence="2" id="KW-0808">Transferase</keyword>
<protein>
    <submittedName>
        <fullName evidence="2">Acyl-CoA N-acyltransferase</fullName>
    </submittedName>
</protein>
<dbReference type="CDD" id="cd04301">
    <property type="entry name" value="NAT_SF"/>
    <property type="match status" value="1"/>
</dbReference>
<evidence type="ECO:0000313" key="3">
    <source>
        <dbReference type="Proteomes" id="UP000250140"/>
    </source>
</evidence>
<sequence length="236" mass="26409">MPIREARLSDQHAMAVVLGKAFFNEDLFGRIMHPHRSTYPDDVALYWLRRIRDHWFDWRICFLVAVANDHDGKEAIVGVAEWTRQGTGSKAMELSMLDPRNLGKPLSMAANRISAYIWPNRAADPAKADIFDRGIPYSKHYWSGLRADNWCLDTLAVHPDYQGKGYGKSLVTWGICKADEENVHASVMSSAGNEAFYLRCGFEEIVGWATEGEGNPLAGVPGGAILFRAPRKAARD</sequence>
<evidence type="ECO:0000313" key="2">
    <source>
        <dbReference type="EMBL" id="OCL14760.1"/>
    </source>
</evidence>
<dbReference type="Proteomes" id="UP000250140">
    <property type="component" value="Unassembled WGS sequence"/>
</dbReference>
<dbReference type="Gene3D" id="3.40.630.30">
    <property type="match status" value="1"/>
</dbReference>
<accession>A0A8E2FDD0</accession>
<dbReference type="InterPro" id="IPR000182">
    <property type="entry name" value="GNAT_dom"/>
</dbReference>
<organism evidence="2 3">
    <name type="scientific">Glonium stellatum</name>
    <dbReference type="NCBI Taxonomy" id="574774"/>
    <lineage>
        <taxon>Eukaryota</taxon>
        <taxon>Fungi</taxon>
        <taxon>Dikarya</taxon>
        <taxon>Ascomycota</taxon>
        <taxon>Pezizomycotina</taxon>
        <taxon>Dothideomycetes</taxon>
        <taxon>Pleosporomycetidae</taxon>
        <taxon>Gloniales</taxon>
        <taxon>Gloniaceae</taxon>
        <taxon>Glonium</taxon>
    </lineage>
</organism>
<dbReference type="Pfam" id="PF13508">
    <property type="entry name" value="Acetyltransf_7"/>
    <property type="match status" value="1"/>
</dbReference>
<dbReference type="AlphaFoldDB" id="A0A8E2FDD0"/>
<dbReference type="PANTHER" id="PTHR42791">
    <property type="entry name" value="GNAT FAMILY ACETYLTRANSFERASE"/>
    <property type="match status" value="1"/>
</dbReference>
<gene>
    <name evidence="2" type="ORF">AOQ84DRAFT_3195</name>
</gene>
<name>A0A8E2FDD0_9PEZI</name>
<feature type="domain" description="N-acetyltransferase" evidence="1">
    <location>
        <begin position="144"/>
        <end position="232"/>
    </location>
</feature>
<dbReference type="InterPro" id="IPR052523">
    <property type="entry name" value="Trichothecene_AcTrans"/>
</dbReference>
<proteinExistence type="predicted"/>